<keyword evidence="3" id="KW-0342">GTP-binding</keyword>
<dbReference type="PANTHER" id="PTHR47981:SF39">
    <property type="entry name" value="RAS-RELATED PROTEIN RAB"/>
    <property type="match status" value="1"/>
</dbReference>
<dbReference type="GO" id="GO:0003924">
    <property type="term" value="F:GTPase activity"/>
    <property type="evidence" value="ECO:0007669"/>
    <property type="project" value="InterPro"/>
</dbReference>
<dbReference type="Pfam" id="PF00071">
    <property type="entry name" value="Ras"/>
    <property type="match status" value="1"/>
</dbReference>
<dbReference type="VEuPathDB" id="VectorBase:LDEU005193"/>
<dbReference type="PROSITE" id="PS51421">
    <property type="entry name" value="RAS"/>
    <property type="match status" value="1"/>
</dbReference>
<sequence>MTRIYYKEAVGAIITYDINRPASLDSVLKWKNDLDSKVLLADGRTVPCLLIGTKCDLANDSQSCDIEALDKFCEENNFIGWFMTSAKENVNIEQSVNFLICKILQNDRLNEITINKSSDVLRLHTYQDEAHSNKSKCLCFR</sequence>
<dbReference type="SUPFAM" id="SSF52540">
    <property type="entry name" value="P-loop containing nucleoside triphosphate hydrolases"/>
    <property type="match status" value="1"/>
</dbReference>
<dbReference type="GO" id="GO:0090385">
    <property type="term" value="P:phagosome-lysosome fusion"/>
    <property type="evidence" value="ECO:0007669"/>
    <property type="project" value="TreeGrafter"/>
</dbReference>
<dbReference type="GO" id="GO:0005770">
    <property type="term" value="C:late endosome"/>
    <property type="evidence" value="ECO:0007669"/>
    <property type="project" value="TreeGrafter"/>
</dbReference>
<name>A0A443SH53_9ACAR</name>
<dbReference type="PROSITE" id="PS51419">
    <property type="entry name" value="RAB"/>
    <property type="match status" value="1"/>
</dbReference>
<gene>
    <name evidence="4" type="ORF">B4U80_08918</name>
</gene>
<dbReference type="EMBL" id="NCKV01002428">
    <property type="protein sequence ID" value="RWS26846.1"/>
    <property type="molecule type" value="Genomic_DNA"/>
</dbReference>
<dbReference type="GO" id="GO:0045335">
    <property type="term" value="C:phagocytic vesicle"/>
    <property type="evidence" value="ECO:0007669"/>
    <property type="project" value="TreeGrafter"/>
</dbReference>
<dbReference type="GO" id="GO:0005525">
    <property type="term" value="F:GTP binding"/>
    <property type="evidence" value="ECO:0007669"/>
    <property type="project" value="UniProtKB-KW"/>
</dbReference>
<dbReference type="PRINTS" id="PR00449">
    <property type="entry name" value="RASTRNSFRMNG"/>
</dbReference>
<dbReference type="PANTHER" id="PTHR47981">
    <property type="entry name" value="RAB FAMILY"/>
    <property type="match status" value="1"/>
</dbReference>
<evidence type="ECO:0000256" key="3">
    <source>
        <dbReference type="ARBA" id="ARBA00023134"/>
    </source>
</evidence>
<dbReference type="AlphaFoldDB" id="A0A443SH53"/>
<accession>A0A443SH53</accession>
<evidence type="ECO:0000313" key="4">
    <source>
        <dbReference type="EMBL" id="RWS26846.1"/>
    </source>
</evidence>
<dbReference type="OrthoDB" id="245989at2759"/>
<reference evidence="4 5" key="1">
    <citation type="journal article" date="2018" name="Gigascience">
        <title>Genomes of trombidid mites reveal novel predicted allergens and laterally-transferred genes associated with secondary metabolism.</title>
        <authorList>
            <person name="Dong X."/>
            <person name="Chaisiri K."/>
            <person name="Xia D."/>
            <person name="Armstrong S.D."/>
            <person name="Fang Y."/>
            <person name="Donnelly M.J."/>
            <person name="Kadowaki T."/>
            <person name="McGarry J.W."/>
            <person name="Darby A.C."/>
            <person name="Makepeace B.L."/>
        </authorList>
    </citation>
    <scope>NUCLEOTIDE SEQUENCE [LARGE SCALE GENOMIC DNA]</scope>
    <source>
        <strain evidence="4">UoL-UT</strain>
    </source>
</reference>
<evidence type="ECO:0000256" key="2">
    <source>
        <dbReference type="ARBA" id="ARBA00022741"/>
    </source>
</evidence>
<comment type="similarity">
    <text evidence="1">Belongs to the small GTPase superfamily. Rab family.</text>
</comment>
<organism evidence="4 5">
    <name type="scientific">Leptotrombidium deliense</name>
    <dbReference type="NCBI Taxonomy" id="299467"/>
    <lineage>
        <taxon>Eukaryota</taxon>
        <taxon>Metazoa</taxon>
        <taxon>Ecdysozoa</taxon>
        <taxon>Arthropoda</taxon>
        <taxon>Chelicerata</taxon>
        <taxon>Arachnida</taxon>
        <taxon>Acari</taxon>
        <taxon>Acariformes</taxon>
        <taxon>Trombidiformes</taxon>
        <taxon>Prostigmata</taxon>
        <taxon>Anystina</taxon>
        <taxon>Parasitengona</taxon>
        <taxon>Trombiculoidea</taxon>
        <taxon>Trombiculidae</taxon>
        <taxon>Leptotrombidium</taxon>
    </lineage>
</organism>
<dbReference type="InterPro" id="IPR001806">
    <property type="entry name" value="Small_GTPase"/>
</dbReference>
<dbReference type="Gene3D" id="3.40.50.300">
    <property type="entry name" value="P-loop containing nucleotide triphosphate hydrolases"/>
    <property type="match status" value="1"/>
</dbReference>
<dbReference type="STRING" id="299467.A0A443SH53"/>
<keyword evidence="5" id="KW-1185">Reference proteome</keyword>
<evidence type="ECO:0000313" key="5">
    <source>
        <dbReference type="Proteomes" id="UP000288716"/>
    </source>
</evidence>
<comment type="caution">
    <text evidence="4">The sequence shown here is derived from an EMBL/GenBank/DDBJ whole genome shotgun (WGS) entry which is preliminary data.</text>
</comment>
<dbReference type="GO" id="GO:0005764">
    <property type="term" value="C:lysosome"/>
    <property type="evidence" value="ECO:0007669"/>
    <property type="project" value="TreeGrafter"/>
</dbReference>
<dbReference type="GO" id="GO:0008333">
    <property type="term" value="P:endosome to lysosome transport"/>
    <property type="evidence" value="ECO:0007669"/>
    <property type="project" value="TreeGrafter"/>
</dbReference>
<evidence type="ECO:0000256" key="1">
    <source>
        <dbReference type="ARBA" id="ARBA00006270"/>
    </source>
</evidence>
<proteinExistence type="inferred from homology"/>
<protein>
    <submittedName>
        <fullName evidence="4">Ras-related protein Rab-32-like isoform X3</fullName>
    </submittedName>
</protein>
<keyword evidence="2" id="KW-0547">Nucleotide-binding</keyword>
<dbReference type="Proteomes" id="UP000288716">
    <property type="component" value="Unassembled WGS sequence"/>
</dbReference>
<dbReference type="SMART" id="SM00175">
    <property type="entry name" value="RAB"/>
    <property type="match status" value="1"/>
</dbReference>
<dbReference type="InterPro" id="IPR027417">
    <property type="entry name" value="P-loop_NTPase"/>
</dbReference>